<dbReference type="EMBL" id="LPWG01000013">
    <property type="protein sequence ID" value="ODR98477.1"/>
    <property type="molecule type" value="Genomic_DNA"/>
</dbReference>
<keyword evidence="3" id="KW-1185">Reference proteome</keyword>
<feature type="signal peptide" evidence="1">
    <location>
        <begin position="1"/>
        <end position="21"/>
    </location>
</feature>
<feature type="chain" id="PRO_5009138802" evidence="1">
    <location>
        <begin position="22"/>
        <end position="101"/>
    </location>
</feature>
<evidence type="ECO:0000256" key="1">
    <source>
        <dbReference type="SAM" id="SignalP"/>
    </source>
</evidence>
<accession>A0A1E3VY55</accession>
<protein>
    <submittedName>
        <fullName evidence="2">Uncharacterized protein</fullName>
    </submittedName>
</protein>
<gene>
    <name evidence="2" type="ORF">AUC68_08590</name>
</gene>
<dbReference type="AlphaFoldDB" id="A0A1E3VY55"/>
<reference evidence="2 3" key="1">
    <citation type="journal article" date="2016" name="Environ. Microbiol.">
        <title>New Methyloceanibacter diversity from North Sea sediments includes methanotroph containing solely the soluble methane monooxygenase.</title>
        <authorList>
            <person name="Vekeman B."/>
            <person name="Kerckhof F.M."/>
            <person name="Cremers G."/>
            <person name="de Vos P."/>
            <person name="Vandamme P."/>
            <person name="Boon N."/>
            <person name="Op den Camp H.J."/>
            <person name="Heylen K."/>
        </authorList>
    </citation>
    <scope>NUCLEOTIDE SEQUENCE [LARGE SCALE GENOMIC DNA]</scope>
    <source>
        <strain evidence="2 3">R-67174</strain>
    </source>
</reference>
<keyword evidence="1" id="KW-0732">Signal</keyword>
<comment type="caution">
    <text evidence="2">The sequence shown here is derived from an EMBL/GenBank/DDBJ whole genome shotgun (WGS) entry which is preliminary data.</text>
</comment>
<dbReference type="Proteomes" id="UP000094501">
    <property type="component" value="Unassembled WGS sequence"/>
</dbReference>
<dbReference type="RefSeq" id="WP_069437931.1">
    <property type="nucleotide sequence ID" value="NZ_LPWG01000013.1"/>
</dbReference>
<evidence type="ECO:0000313" key="2">
    <source>
        <dbReference type="EMBL" id="ODR98477.1"/>
    </source>
</evidence>
<sequence>MRERIVISACIVLLMGGPALAEDAGQACVDQLSQTESLVDETVNSKALDEGDVEEVNWLLDEADTACTNGDYEKAKTTLAKVKTMLKEAPAPAAAAEETAQ</sequence>
<proteinExistence type="predicted"/>
<organism evidence="2 3">
    <name type="scientific">Methyloceanibacter methanicus</name>
    <dbReference type="NCBI Taxonomy" id="1774968"/>
    <lineage>
        <taxon>Bacteria</taxon>
        <taxon>Pseudomonadati</taxon>
        <taxon>Pseudomonadota</taxon>
        <taxon>Alphaproteobacteria</taxon>
        <taxon>Hyphomicrobiales</taxon>
        <taxon>Hyphomicrobiaceae</taxon>
        <taxon>Methyloceanibacter</taxon>
    </lineage>
</organism>
<dbReference type="OrthoDB" id="8451245at2"/>
<evidence type="ECO:0000313" key="3">
    <source>
        <dbReference type="Proteomes" id="UP000094501"/>
    </source>
</evidence>
<name>A0A1E3VY55_9HYPH</name>